<keyword evidence="1" id="KW-0040">ANK repeat</keyword>
<dbReference type="InParanoid" id="A2E141"/>
<name>A2E141_TRIV3</name>
<sequence>MNSPDFSNDNVSDDTLYQSILDKFKQDVYANALIFDKADTFIHLMECTRMTMLSIPFFNFDPNFEFSNVLDICAYFGSINCFKYLISKLDIKQISSQNTFRCACIGGNMEIVRICVQNNLYRDILSFAWAIRTHNDEIADWLAETTDFIDLYHPTVSGNIKRVIPLLTQENLDDECKKLIGGISAACQISNIILARFILKHVRYPYEHISPLYESIVSGNVELVKEIMNFDKDINKVSNVNQTPLSLAINHGYMDIAQFLIENGASIDKSLEDNFCTHSLVTHFDVLKLFVEHGLDVNRKFSGLQGETLLLTAIQNGRMDSIQYLIEKGANLYYRDRHNRSAMHHAVLGANLEILQFLIEKGFDIDDKDEGGETPLQLLAEFIVNVPKEYQDGTMATKVRNALKLGANPVVSVYREPAVIDEEWIRNNV</sequence>
<feature type="repeat" description="ANK" evidence="1">
    <location>
        <begin position="240"/>
        <end position="272"/>
    </location>
</feature>
<feature type="repeat" description="ANK" evidence="1">
    <location>
        <begin position="338"/>
        <end position="370"/>
    </location>
</feature>
<dbReference type="InterPro" id="IPR052801">
    <property type="entry name" value="Ankyrin-EF-hand"/>
</dbReference>
<dbReference type="Gene3D" id="1.25.40.20">
    <property type="entry name" value="Ankyrin repeat-containing domain"/>
    <property type="match status" value="1"/>
</dbReference>
<dbReference type="SMART" id="SM00248">
    <property type="entry name" value="ANK"/>
    <property type="match status" value="6"/>
</dbReference>
<dbReference type="VEuPathDB" id="TrichDB:TVAG_388150"/>
<feature type="repeat" description="ANK" evidence="1">
    <location>
        <begin position="305"/>
        <end position="337"/>
    </location>
</feature>
<dbReference type="SMR" id="A2E141"/>
<dbReference type="Pfam" id="PF11929">
    <property type="entry name" value="DUF3447"/>
    <property type="match status" value="1"/>
</dbReference>
<reference evidence="3" key="2">
    <citation type="journal article" date="2007" name="Science">
        <title>Draft genome sequence of the sexually transmitted pathogen Trichomonas vaginalis.</title>
        <authorList>
            <person name="Carlton J.M."/>
            <person name="Hirt R.P."/>
            <person name="Silva J.C."/>
            <person name="Delcher A.L."/>
            <person name="Schatz M."/>
            <person name="Zhao Q."/>
            <person name="Wortman J.R."/>
            <person name="Bidwell S.L."/>
            <person name="Alsmark U.C.M."/>
            <person name="Besteiro S."/>
            <person name="Sicheritz-Ponten T."/>
            <person name="Noel C.J."/>
            <person name="Dacks J.B."/>
            <person name="Foster P.G."/>
            <person name="Simillion C."/>
            <person name="Van de Peer Y."/>
            <person name="Miranda-Saavedra D."/>
            <person name="Barton G.J."/>
            <person name="Westrop G.D."/>
            <person name="Mueller S."/>
            <person name="Dessi D."/>
            <person name="Fiori P.L."/>
            <person name="Ren Q."/>
            <person name="Paulsen I."/>
            <person name="Zhang H."/>
            <person name="Bastida-Corcuera F.D."/>
            <person name="Simoes-Barbosa A."/>
            <person name="Brown M.T."/>
            <person name="Hayes R.D."/>
            <person name="Mukherjee M."/>
            <person name="Okumura C.Y."/>
            <person name="Schneider R."/>
            <person name="Smith A.J."/>
            <person name="Vanacova S."/>
            <person name="Villalvazo M."/>
            <person name="Haas B.J."/>
            <person name="Pertea M."/>
            <person name="Feldblyum T.V."/>
            <person name="Utterback T.R."/>
            <person name="Shu C.L."/>
            <person name="Osoegawa K."/>
            <person name="de Jong P.J."/>
            <person name="Hrdy I."/>
            <person name="Horvathova L."/>
            <person name="Zubacova Z."/>
            <person name="Dolezal P."/>
            <person name="Malik S.B."/>
            <person name="Logsdon J.M. Jr."/>
            <person name="Henze K."/>
            <person name="Gupta A."/>
            <person name="Wang C.C."/>
            <person name="Dunne R.L."/>
            <person name="Upcroft J.A."/>
            <person name="Upcroft P."/>
            <person name="White O."/>
            <person name="Salzberg S.L."/>
            <person name="Tang P."/>
            <person name="Chiu C.-H."/>
            <person name="Lee Y.-S."/>
            <person name="Embley T.M."/>
            <person name="Coombs G.H."/>
            <person name="Mottram J.C."/>
            <person name="Tachezy J."/>
            <person name="Fraser-Liggett C.M."/>
            <person name="Johnson P.J."/>
        </authorList>
    </citation>
    <scope>NUCLEOTIDE SEQUENCE [LARGE SCALE GENOMIC DNA]</scope>
    <source>
        <strain evidence="3">G3</strain>
    </source>
</reference>
<proteinExistence type="predicted"/>
<evidence type="ECO:0000259" key="2">
    <source>
        <dbReference type="Pfam" id="PF11929"/>
    </source>
</evidence>
<accession>A2E141</accession>
<evidence type="ECO:0000313" key="3">
    <source>
        <dbReference type="EMBL" id="EAY13673.1"/>
    </source>
</evidence>
<dbReference type="Pfam" id="PF12796">
    <property type="entry name" value="Ank_2"/>
    <property type="match status" value="2"/>
</dbReference>
<organism evidence="3 4">
    <name type="scientific">Trichomonas vaginalis (strain ATCC PRA-98 / G3)</name>
    <dbReference type="NCBI Taxonomy" id="412133"/>
    <lineage>
        <taxon>Eukaryota</taxon>
        <taxon>Metamonada</taxon>
        <taxon>Parabasalia</taxon>
        <taxon>Trichomonadida</taxon>
        <taxon>Trichomonadidae</taxon>
        <taxon>Trichomonas</taxon>
    </lineage>
</organism>
<reference evidence="3" key="1">
    <citation type="submission" date="2006-10" db="EMBL/GenBank/DDBJ databases">
        <authorList>
            <person name="Amadeo P."/>
            <person name="Zhao Q."/>
            <person name="Wortman J."/>
            <person name="Fraser-Liggett C."/>
            <person name="Carlton J."/>
        </authorList>
    </citation>
    <scope>NUCLEOTIDE SEQUENCE</scope>
    <source>
        <strain evidence="3">G3</strain>
    </source>
</reference>
<dbReference type="SUPFAM" id="SSF48403">
    <property type="entry name" value="Ankyrin repeat"/>
    <property type="match status" value="1"/>
</dbReference>
<protein>
    <recommendedName>
        <fullName evidence="2">DUF3447 domain-containing protein</fullName>
    </recommendedName>
</protein>
<keyword evidence="4" id="KW-1185">Reference proteome</keyword>
<dbReference type="InterPro" id="IPR020683">
    <property type="entry name" value="DUF3447"/>
</dbReference>
<dbReference type="InterPro" id="IPR036770">
    <property type="entry name" value="Ankyrin_rpt-contain_sf"/>
</dbReference>
<dbReference type="OrthoDB" id="9977361at2759"/>
<dbReference type="EMBL" id="DS113282">
    <property type="protein sequence ID" value="EAY13673.1"/>
    <property type="molecule type" value="Genomic_DNA"/>
</dbReference>
<dbReference type="PROSITE" id="PS50297">
    <property type="entry name" value="ANK_REP_REGION"/>
    <property type="match status" value="3"/>
</dbReference>
<dbReference type="eggNOG" id="KOG0504">
    <property type="taxonomic scope" value="Eukaryota"/>
</dbReference>
<dbReference type="Proteomes" id="UP000001542">
    <property type="component" value="Unassembled WGS sequence"/>
</dbReference>
<gene>
    <name evidence="3" type="ORF">TVAG_388150</name>
</gene>
<dbReference type="RefSeq" id="XP_001325896.1">
    <property type="nucleotide sequence ID" value="XM_001325861.1"/>
</dbReference>
<dbReference type="PANTHER" id="PTHR24127:SF1">
    <property type="entry name" value="ANKYRIN REPEAT AND EF-HAND DOMAIN-CONTAINING PROTEIN 1"/>
    <property type="match status" value="1"/>
</dbReference>
<dbReference type="InterPro" id="IPR002110">
    <property type="entry name" value="Ankyrin_rpt"/>
</dbReference>
<dbReference type="PROSITE" id="PS50088">
    <property type="entry name" value="ANK_REPEAT"/>
    <property type="match status" value="3"/>
</dbReference>
<feature type="domain" description="DUF3447" evidence="2">
    <location>
        <begin position="96"/>
        <end position="161"/>
    </location>
</feature>
<evidence type="ECO:0000313" key="4">
    <source>
        <dbReference type="Proteomes" id="UP000001542"/>
    </source>
</evidence>
<dbReference type="KEGG" id="tva:4771653"/>
<dbReference type="AlphaFoldDB" id="A2E141"/>
<dbReference type="PANTHER" id="PTHR24127">
    <property type="entry name" value="ANKYRIN REPEAT AND EF-HAND DOMAIN-CONTAINING PROTEIN 1"/>
    <property type="match status" value="1"/>
</dbReference>
<evidence type="ECO:0000256" key="1">
    <source>
        <dbReference type="PROSITE-ProRule" id="PRU00023"/>
    </source>
</evidence>
<dbReference type="VEuPathDB" id="TrichDB:TVAGG3_0330830"/>